<dbReference type="PANTHER" id="PTHR31739">
    <property type="entry name" value="ENT-COPALYL DIPHOSPHATE SYNTHASE, CHLOROPLASTIC"/>
    <property type="match status" value="1"/>
</dbReference>
<comment type="cofactor">
    <cofactor evidence="1">
        <name>Mg(2+)</name>
        <dbReference type="ChEBI" id="CHEBI:18420"/>
    </cofactor>
</comment>
<feature type="domain" description="Terpene synthase metal-binding" evidence="5">
    <location>
        <begin position="466"/>
        <end position="636"/>
    </location>
</feature>
<sequence length="713" mass="80908">MERENSSSKEEPEEVAFKDEENKKPEATPIELLKLVRNSDRLDFVKITPTVVASVGFHDCTIHELLEGSQQEKPKVHREFTVGAHITAGPPRKKSLADPNYVPNPHPRLIAFANSSEVDHPTYASFGWKIITIGVRVGCRGVEGRHVGGAGPTTGAKNRQLEVGENAASLQNRLVVYTNTTGIFTYAGCNALRRVLGLINGMDQKKVRETRRKQQLQEPEPAPSSHNTAGVATVAPLPLPASPQIQCFPTSSTNIHHQLSMLDVLEKIGISRHFAGEIKSVLDFTYSLSHLTEASVHLNDTRSLLELYKVSQVSTSKHELILDSIGSWSGRLLKEQLRSSKAQKLTPLLREVEHALDSPFYTTLDRLEHKMNIEQFDFMEHQMLYLYGFILLFSQNKALAEKSRPASFGCHGFQYKSNCVPTRASTSREVRPVTFCTTKVSLFLPLCRRHHVAWRVIRCSDSMGQERWDKHEEIQYYSEHVEIVFSAIYNSVNQLGAKASAVQGRNVTKHFVDIWQDLIRNMMTEVEWRETGYIPTPEEYMENAVVTFALGPIVLPALYFIGPKITEYTVRDTEYNELFRLMSTCGRLLNDVQTYEREYIDGKINSVSLLVHHSGGSMTIPEARKELQEPIDTCRRDLLRLVLKEDSVMPRLCKELFWKMCKTCYFFYYQGDAFSSPEEKVGAVDAVIHEPLQLPLDLRPGLDLSYLHERKND</sequence>
<dbReference type="GO" id="GO:0010333">
    <property type="term" value="F:terpene synthase activity"/>
    <property type="evidence" value="ECO:0007669"/>
    <property type="project" value="InterPro"/>
</dbReference>
<dbReference type="PANTHER" id="PTHR31739:SF49">
    <property type="entry name" value="GENOME ASSEMBLY, CHROMOSOME: II"/>
    <property type="match status" value="1"/>
</dbReference>
<dbReference type="InterPro" id="IPR036965">
    <property type="entry name" value="Terpene_synth_N_sf"/>
</dbReference>
<dbReference type="InterPro" id="IPR005630">
    <property type="entry name" value="Terpene_synthase_metal-bd"/>
</dbReference>
<dbReference type="Pfam" id="PF03936">
    <property type="entry name" value="Terpene_synth_C"/>
    <property type="match status" value="1"/>
</dbReference>
<dbReference type="SUPFAM" id="SSF48576">
    <property type="entry name" value="Terpenoid synthases"/>
    <property type="match status" value="1"/>
</dbReference>
<protein>
    <submittedName>
        <fullName evidence="6">Ent-kaurene synthase-like protein 3</fullName>
    </submittedName>
</protein>
<dbReference type="Gene3D" id="1.50.10.130">
    <property type="entry name" value="Terpene synthase, N-terminal domain"/>
    <property type="match status" value="2"/>
</dbReference>
<evidence type="ECO:0000259" key="5">
    <source>
        <dbReference type="Pfam" id="PF03936"/>
    </source>
</evidence>
<keyword evidence="2" id="KW-0479">Metal-binding</keyword>
<dbReference type="GO" id="GO:0000287">
    <property type="term" value="F:magnesium ion binding"/>
    <property type="evidence" value="ECO:0007669"/>
    <property type="project" value="InterPro"/>
</dbReference>
<organism evidence="6">
    <name type="scientific">Aegilops tauschii</name>
    <name type="common">Tausch's goatgrass</name>
    <name type="synonym">Aegilops squarrosa</name>
    <dbReference type="NCBI Taxonomy" id="37682"/>
    <lineage>
        <taxon>Eukaryota</taxon>
        <taxon>Viridiplantae</taxon>
        <taxon>Streptophyta</taxon>
        <taxon>Embryophyta</taxon>
        <taxon>Tracheophyta</taxon>
        <taxon>Spermatophyta</taxon>
        <taxon>Magnoliopsida</taxon>
        <taxon>Liliopsida</taxon>
        <taxon>Poales</taxon>
        <taxon>Poaceae</taxon>
        <taxon>BOP clade</taxon>
        <taxon>Pooideae</taxon>
        <taxon>Triticodae</taxon>
        <taxon>Triticeae</taxon>
        <taxon>Triticinae</taxon>
        <taxon>Aegilops</taxon>
    </lineage>
</organism>
<reference evidence="6" key="1">
    <citation type="submission" date="2015-06" db="UniProtKB">
        <authorList>
            <consortium name="EnsemblPlants"/>
        </authorList>
    </citation>
    <scope>IDENTIFICATION</scope>
</reference>
<evidence type="ECO:0000256" key="3">
    <source>
        <dbReference type="ARBA" id="ARBA00022842"/>
    </source>
</evidence>
<keyword evidence="3" id="KW-0460">Magnesium</keyword>
<dbReference type="GO" id="GO:0016102">
    <property type="term" value="P:diterpenoid biosynthetic process"/>
    <property type="evidence" value="ECO:0007669"/>
    <property type="project" value="TreeGrafter"/>
</dbReference>
<dbReference type="InterPro" id="IPR008930">
    <property type="entry name" value="Terpenoid_cyclase/PrenylTrfase"/>
</dbReference>
<dbReference type="AlphaFoldDB" id="R7WAA6"/>
<evidence type="ECO:0000256" key="1">
    <source>
        <dbReference type="ARBA" id="ARBA00001946"/>
    </source>
</evidence>
<dbReference type="InterPro" id="IPR050148">
    <property type="entry name" value="Terpene_synthase-like"/>
</dbReference>
<accession>R7WAA6</accession>
<evidence type="ECO:0000313" key="6">
    <source>
        <dbReference type="EnsemblPlants" id="EMT18543"/>
    </source>
</evidence>
<keyword evidence="4" id="KW-0456">Lyase</keyword>
<evidence type="ECO:0000256" key="4">
    <source>
        <dbReference type="ARBA" id="ARBA00023239"/>
    </source>
</evidence>
<proteinExistence type="predicted"/>
<dbReference type="Gene3D" id="1.10.600.10">
    <property type="entry name" value="Farnesyl Diphosphate Synthase"/>
    <property type="match status" value="1"/>
</dbReference>
<dbReference type="FunFam" id="1.10.600.10:FF:000005">
    <property type="entry name" value="Ent-kaur-16-ene synthase, chloroplastic"/>
    <property type="match status" value="1"/>
</dbReference>
<dbReference type="InterPro" id="IPR008949">
    <property type="entry name" value="Isoprenoid_synthase_dom_sf"/>
</dbReference>
<name>R7WAA6_AEGTA</name>
<evidence type="ECO:0000256" key="2">
    <source>
        <dbReference type="ARBA" id="ARBA00022723"/>
    </source>
</evidence>
<dbReference type="SUPFAM" id="SSF48239">
    <property type="entry name" value="Terpenoid cyclases/Protein prenyltransferases"/>
    <property type="match status" value="1"/>
</dbReference>
<dbReference type="EnsemblPlants" id="EMT18543">
    <property type="protein sequence ID" value="EMT18543"/>
    <property type="gene ID" value="F775_07826"/>
</dbReference>